<organism evidence="6 7">
    <name type="scientific">Elsinoe batatas</name>
    <dbReference type="NCBI Taxonomy" id="2601811"/>
    <lineage>
        <taxon>Eukaryota</taxon>
        <taxon>Fungi</taxon>
        <taxon>Dikarya</taxon>
        <taxon>Ascomycota</taxon>
        <taxon>Pezizomycotina</taxon>
        <taxon>Dothideomycetes</taxon>
        <taxon>Dothideomycetidae</taxon>
        <taxon>Myriangiales</taxon>
        <taxon>Elsinoaceae</taxon>
        <taxon>Elsinoe</taxon>
    </lineage>
</organism>
<feature type="domain" description="K Homology" evidence="5">
    <location>
        <begin position="1117"/>
        <end position="1226"/>
    </location>
</feature>
<feature type="compositionally biased region" description="Gly residues" evidence="4">
    <location>
        <begin position="1271"/>
        <end position="1283"/>
    </location>
</feature>
<feature type="domain" description="K Homology" evidence="5">
    <location>
        <begin position="886"/>
        <end position="959"/>
    </location>
</feature>
<reference evidence="6" key="1">
    <citation type="submission" date="2021-07" db="EMBL/GenBank/DDBJ databases">
        <title>Elsinoe batatas strain:CRI-CJ2 Genome sequencing and assembly.</title>
        <authorList>
            <person name="Huang L."/>
        </authorList>
    </citation>
    <scope>NUCLEOTIDE SEQUENCE</scope>
    <source>
        <strain evidence="6">CRI-CJ2</strain>
    </source>
</reference>
<feature type="domain" description="K Homology" evidence="5">
    <location>
        <begin position="224"/>
        <end position="302"/>
    </location>
</feature>
<dbReference type="InterPro" id="IPR054548">
    <property type="entry name" value="SCP160-like_KH"/>
</dbReference>
<feature type="compositionally biased region" description="Basic and acidic residues" evidence="4">
    <location>
        <begin position="1187"/>
        <end position="1198"/>
    </location>
</feature>
<dbReference type="SMART" id="SM00322">
    <property type="entry name" value="KH"/>
    <property type="match status" value="10"/>
</dbReference>
<dbReference type="CDD" id="cd22448">
    <property type="entry name" value="KH-I_ScSCP160_rpt3"/>
    <property type="match status" value="1"/>
</dbReference>
<evidence type="ECO:0000256" key="1">
    <source>
        <dbReference type="ARBA" id="ARBA00022737"/>
    </source>
</evidence>
<feature type="region of interest" description="Disordered" evidence="4">
    <location>
        <begin position="1266"/>
        <end position="1285"/>
    </location>
</feature>
<keyword evidence="1" id="KW-0677">Repeat</keyword>
<keyword evidence="3" id="KW-0175">Coiled coil</keyword>
<feature type="domain" description="K Homology" evidence="5">
    <location>
        <begin position="794"/>
        <end position="881"/>
    </location>
</feature>
<feature type="domain" description="K Homology" evidence="5">
    <location>
        <begin position="306"/>
        <end position="395"/>
    </location>
</feature>
<comment type="caution">
    <text evidence="6">The sequence shown here is derived from an EMBL/GenBank/DDBJ whole genome shotgun (WGS) entry which is preliminary data.</text>
</comment>
<dbReference type="InterPro" id="IPR004087">
    <property type="entry name" value="KH_dom"/>
</dbReference>
<dbReference type="Gene3D" id="3.30.1370.10">
    <property type="entry name" value="K Homology domain, type 1"/>
    <property type="match status" value="8"/>
</dbReference>
<evidence type="ECO:0000256" key="3">
    <source>
        <dbReference type="SAM" id="Coils"/>
    </source>
</evidence>
<keyword evidence="7" id="KW-1185">Reference proteome</keyword>
<evidence type="ECO:0000256" key="4">
    <source>
        <dbReference type="SAM" id="MobiDB-lite"/>
    </source>
</evidence>
<gene>
    <name evidence="6" type="ORF">KVT40_003334</name>
</gene>
<feature type="domain" description="K Homology" evidence="5">
    <location>
        <begin position="400"/>
        <end position="468"/>
    </location>
</feature>
<feature type="compositionally biased region" description="Polar residues" evidence="4">
    <location>
        <begin position="96"/>
        <end position="105"/>
    </location>
</feature>
<sequence>MATQSTVNGTGESLTMAEKLMQKHSANDGHNHNVTLEEVPDEDDLQHPPPSTTNGTSQPISEKAAGKQPETNAPKPTTPAIDTKSEELFPSLGAPKTTNAPSTWSKKPAVVNVGGGPNGFTNGVAKNNASRGPAPASGFVTPVGLPTMNLPGKHTERVSFAPSQLTPRNQLRKPAHEVLRDINRRSKAEVKMLTGQGGNVIFEGTGPVEAVRQALKEVAKELGSKQTAKVTIPASVRPHIIGKAGSTIQKLSQRTGARIQVPRQDAAEGLADDDDANTVDVVIEGDAISAEMARREIEAIVNERTSSVNMRLKDIPHEYYPFLAGPHNVRTSALENGRDIRIQIPHYHRVVGDAPQLPSHRQPVQFAPQGRLPISISGDRRAAQEVREQLERQVEQLRRQLTIEQMAIERGRHQFIIGEKAAGLHDFLQETGCSIIFPPDDEDSETLLIVGPADKIEEAQNRVMDLASSMTMSSVDIARQFPNAQNGAQAHARNVTRYLQQRRALEELEKAHNARIVAQSGRNASTNWEVYSKDGKNAMRARSEIMNLIAAHPPSRFAPVAIDPFFHDHLRREAASHVRDQYGVHLLVPDDFSDEPEVLLIYEGGSPADFQISKRQPSSQEANEFARALKEAQQHILGLTSGHSNIVSRDMDAPTKFHDKIRRHVNKQHESLPQGRIPVQVRVGGQPAQKKAAAPQVSMRGPQDAVEELFKNLIAFIEQEEKDELERGFTLSFDFPKEYANQLIGKSGSNIKKLRDEFDVDIQVNDGKVEIKGPEAKANACKAHIKSLEKKLADEATHQLKIPAQYHKDLIGPKGAQVNRLQDRYKVRINFPRSANTADDDASVAEDQAPRKSNQAPDEVVVRGPKKGADEARDELLNLLQYVKDNSHSATISVATSQLPSLIGSGGRELEALRLATGAQIDVPNNREGDSSSGRAEVKVRGTKKAVEEAKKRIEESAKVFDSTVTREIEVDKKHHRSIIGGGGEGIRRIVLSAGGPDDRQRINRMVRFPRAEDTESNTIRIEGDSGVVDKIISQIQSFATNRDSQTTEHITVAPEKHRLLIGRGGEIRRSLESKFNISLDIPKQTVTGDARSQVKIAGQPSDVEKAKAHIAELTKDQEGTTITIPAKYHHSISDNGQLFRRLRSDHKVTVDHNGQKPPAKTSAPTPQRSAGSALPLITDDAPSAEPHWETHSLHSDTEGTIPWVLSGPSSSEVDKAKERIERALREAEKSDTVGFLILPDPRSYRLVIGPGGAEINRIRKETGTKVQVPGGKGRGGSGGSGEGEAIEIVGSKEGVEKARGEILKAVGRG</sequence>
<dbReference type="GO" id="GO:0005737">
    <property type="term" value="C:cytoplasm"/>
    <property type="evidence" value="ECO:0007669"/>
    <property type="project" value="TreeGrafter"/>
</dbReference>
<dbReference type="Pfam" id="PF22952">
    <property type="entry name" value="KH_11"/>
    <property type="match status" value="1"/>
</dbReference>
<dbReference type="CDD" id="cd22408">
    <property type="entry name" value="KH-I_Vigilin_rpt4"/>
    <property type="match status" value="1"/>
</dbReference>
<evidence type="ECO:0000256" key="2">
    <source>
        <dbReference type="PROSITE-ProRule" id="PRU00117"/>
    </source>
</evidence>
<evidence type="ECO:0000259" key="5">
    <source>
        <dbReference type="SMART" id="SM00322"/>
    </source>
</evidence>
<protein>
    <recommendedName>
        <fullName evidence="5">K Homology domain-containing protein</fullName>
    </recommendedName>
</protein>
<feature type="domain" description="K Homology" evidence="5">
    <location>
        <begin position="727"/>
        <end position="790"/>
    </location>
</feature>
<dbReference type="OrthoDB" id="10027144at2759"/>
<evidence type="ECO:0000313" key="7">
    <source>
        <dbReference type="Proteomes" id="UP000809789"/>
    </source>
</evidence>
<dbReference type="PANTHER" id="PTHR10627">
    <property type="entry name" value="SCP160"/>
    <property type="match status" value="1"/>
</dbReference>
<dbReference type="InterPro" id="IPR004088">
    <property type="entry name" value="KH_dom_type_1"/>
</dbReference>
<keyword evidence="2" id="KW-0694">RNA-binding</keyword>
<dbReference type="GO" id="GO:0003729">
    <property type="term" value="F:mRNA binding"/>
    <property type="evidence" value="ECO:0007669"/>
    <property type="project" value="TreeGrafter"/>
</dbReference>
<dbReference type="EMBL" id="JAESVG020000003">
    <property type="protein sequence ID" value="KAG8629469.1"/>
    <property type="molecule type" value="Genomic_DNA"/>
</dbReference>
<feature type="region of interest" description="Disordered" evidence="4">
    <location>
        <begin position="1"/>
        <end position="110"/>
    </location>
</feature>
<proteinExistence type="predicted"/>
<feature type="region of interest" description="Disordered" evidence="4">
    <location>
        <begin position="1149"/>
        <end position="1211"/>
    </location>
</feature>
<dbReference type="CDD" id="cd22449">
    <property type="entry name" value="KH-I_ScSCP160_rpt4"/>
    <property type="match status" value="1"/>
</dbReference>
<dbReference type="PANTHER" id="PTHR10627:SF31">
    <property type="entry name" value="DODECA-SATELLITE-BINDING PROTEIN 1, ISOFORM A"/>
    <property type="match status" value="1"/>
</dbReference>
<dbReference type="CDD" id="cd00105">
    <property type="entry name" value="KH-I"/>
    <property type="match status" value="1"/>
</dbReference>
<dbReference type="SUPFAM" id="SSF54791">
    <property type="entry name" value="Eukaryotic type KH-domain (KH-domain type I)"/>
    <property type="match status" value="8"/>
</dbReference>
<dbReference type="Proteomes" id="UP000809789">
    <property type="component" value="Unassembled WGS sequence"/>
</dbReference>
<dbReference type="PROSITE" id="PS50084">
    <property type="entry name" value="KH_TYPE_1"/>
    <property type="match status" value="8"/>
</dbReference>
<dbReference type="CDD" id="cd02394">
    <property type="entry name" value="KH-I_Vigilin_rpt6"/>
    <property type="match status" value="2"/>
</dbReference>
<feature type="compositionally biased region" description="Polar residues" evidence="4">
    <location>
        <begin position="1"/>
        <end position="13"/>
    </location>
</feature>
<feature type="region of interest" description="Disordered" evidence="4">
    <location>
        <begin position="832"/>
        <end position="868"/>
    </location>
</feature>
<feature type="coiled-coil region" evidence="3">
    <location>
        <begin position="380"/>
        <end position="407"/>
    </location>
</feature>
<name>A0A8K0L6N3_9PEZI</name>
<feature type="domain" description="K Homology" evidence="5">
    <location>
        <begin position="1045"/>
        <end position="1116"/>
    </location>
</feature>
<evidence type="ECO:0000313" key="6">
    <source>
        <dbReference type="EMBL" id="KAG8629469.1"/>
    </source>
</evidence>
<dbReference type="Pfam" id="PF00013">
    <property type="entry name" value="KH_1"/>
    <property type="match status" value="7"/>
</dbReference>
<dbReference type="InterPro" id="IPR036612">
    <property type="entry name" value="KH_dom_type_1_sf"/>
</dbReference>
<feature type="domain" description="K Homology" evidence="5">
    <location>
        <begin position="1230"/>
        <end position="1308"/>
    </location>
</feature>
<feature type="domain" description="K Homology" evidence="5">
    <location>
        <begin position="963"/>
        <end position="1041"/>
    </location>
</feature>
<accession>A0A8K0L6N3</accession>